<sequence>MVRGSYTRRACNYCRKRKSKCDGVQPRCGTCIASADECSWGPEIAKRTVNKQHVDALKAWIRQLKKRADAQQAHIEALQATGRGGDINALQGHLRSNEHDAEHYDDRSSPASDGTLVKAEEPEDVDIEHLIAPTMHFRFDEGRLELYGPTSIFRLVPHHHQPSTTSRYEDARVVDRNAQSYQLLPHDCASLPSIDWNRHLPSDSPLTRPEHDKLLEIMFTFFTSWCLRVIPDLFLLDMHRSLSVSRTQPTFITAHYSPMLHNALIAVATAFSDDPRVKDPDVRRRYADRARDCLEFECERPKLSAVIGSSILADYHSSQGNPTLGHMYFGISARLSQALGLGLDCSPWVSAGLISESGMLDRNWVFWATFCQDTTWSLYVGRDFCVSSSSDIHRIPVPSFDIETSLSGERKGSNFLSSTFFSTSELLQIARDITDVVSNFSRLGVRREANNSVVARMDLKLSTWKQKLSPELYLPQSGDTTPMPHQLMLHMTYDWLVIVLHRPFYRRRSTSGKDGADEIHIQSCNDAAMDIMDLAGSWRTLYTLRYVPIAFIQVVFAAGTIFILSAVQAIARSHIAQDHFTAACDNAQLAIQYLQEVGESFECARGVAGILRNLLEHQVNSRLTRRCSPDAHLDARNMPELPSPSSDDGSCSWRSLPSISATGSAPGYGEDSWPNTDASDASGSSQGTLRRLEYGFESDVDWLSPTEPVHAPPNHHQRFGAGVERHSGQLDYAAMDMGSGMQLGDPHSPIAVDPAQANYMPYRQQWSGTVGYATVSG</sequence>
<reference evidence="1" key="2">
    <citation type="journal article" date="2022" name="New Phytol.">
        <title>Evolutionary transition to the ectomycorrhizal habit in the genomes of a hyperdiverse lineage of mushroom-forming fungi.</title>
        <authorList>
            <person name="Looney B."/>
            <person name="Miyauchi S."/>
            <person name="Morin E."/>
            <person name="Drula E."/>
            <person name="Courty P.E."/>
            <person name="Kohler A."/>
            <person name="Kuo A."/>
            <person name="LaButti K."/>
            <person name="Pangilinan J."/>
            <person name="Lipzen A."/>
            <person name="Riley R."/>
            <person name="Andreopoulos W."/>
            <person name="He G."/>
            <person name="Johnson J."/>
            <person name="Nolan M."/>
            <person name="Tritt A."/>
            <person name="Barry K.W."/>
            <person name="Grigoriev I.V."/>
            <person name="Nagy L.G."/>
            <person name="Hibbett D."/>
            <person name="Henrissat B."/>
            <person name="Matheny P.B."/>
            <person name="Labbe J."/>
            <person name="Martin F.M."/>
        </authorList>
    </citation>
    <scope>NUCLEOTIDE SEQUENCE</scope>
    <source>
        <strain evidence="1">HHB10654</strain>
    </source>
</reference>
<name>A0ACB8TLR5_9AGAM</name>
<gene>
    <name evidence="1" type="ORF">BV25DRAFT_1910990</name>
</gene>
<comment type="caution">
    <text evidence="1">The sequence shown here is derived from an EMBL/GenBank/DDBJ whole genome shotgun (WGS) entry which is preliminary data.</text>
</comment>
<organism evidence="1 2">
    <name type="scientific">Artomyces pyxidatus</name>
    <dbReference type="NCBI Taxonomy" id="48021"/>
    <lineage>
        <taxon>Eukaryota</taxon>
        <taxon>Fungi</taxon>
        <taxon>Dikarya</taxon>
        <taxon>Basidiomycota</taxon>
        <taxon>Agaricomycotina</taxon>
        <taxon>Agaricomycetes</taxon>
        <taxon>Russulales</taxon>
        <taxon>Auriscalpiaceae</taxon>
        <taxon>Artomyces</taxon>
    </lineage>
</organism>
<dbReference type="EMBL" id="MU277187">
    <property type="protein sequence ID" value="KAI0069306.1"/>
    <property type="molecule type" value="Genomic_DNA"/>
</dbReference>
<dbReference type="Proteomes" id="UP000814140">
    <property type="component" value="Unassembled WGS sequence"/>
</dbReference>
<protein>
    <submittedName>
        <fullName evidence="1">Uncharacterized protein</fullName>
    </submittedName>
</protein>
<keyword evidence="2" id="KW-1185">Reference proteome</keyword>
<evidence type="ECO:0000313" key="2">
    <source>
        <dbReference type="Proteomes" id="UP000814140"/>
    </source>
</evidence>
<accession>A0ACB8TLR5</accession>
<evidence type="ECO:0000313" key="1">
    <source>
        <dbReference type="EMBL" id="KAI0069306.1"/>
    </source>
</evidence>
<reference evidence="1" key="1">
    <citation type="submission" date="2021-03" db="EMBL/GenBank/DDBJ databases">
        <authorList>
            <consortium name="DOE Joint Genome Institute"/>
            <person name="Ahrendt S."/>
            <person name="Looney B.P."/>
            <person name="Miyauchi S."/>
            <person name="Morin E."/>
            <person name="Drula E."/>
            <person name="Courty P.E."/>
            <person name="Chicoki N."/>
            <person name="Fauchery L."/>
            <person name="Kohler A."/>
            <person name="Kuo A."/>
            <person name="Labutti K."/>
            <person name="Pangilinan J."/>
            <person name="Lipzen A."/>
            <person name="Riley R."/>
            <person name="Andreopoulos W."/>
            <person name="He G."/>
            <person name="Johnson J."/>
            <person name="Barry K.W."/>
            <person name="Grigoriev I.V."/>
            <person name="Nagy L."/>
            <person name="Hibbett D."/>
            <person name="Henrissat B."/>
            <person name="Matheny P.B."/>
            <person name="Labbe J."/>
            <person name="Martin F."/>
        </authorList>
    </citation>
    <scope>NUCLEOTIDE SEQUENCE</scope>
    <source>
        <strain evidence="1">HHB10654</strain>
    </source>
</reference>
<proteinExistence type="predicted"/>